<dbReference type="EC" id="1.8.4.12" evidence="6"/>
<dbReference type="Pfam" id="PF01641">
    <property type="entry name" value="SelR"/>
    <property type="match status" value="1"/>
</dbReference>
<dbReference type="InterPro" id="IPR011057">
    <property type="entry name" value="Mss4-like_sf"/>
</dbReference>
<evidence type="ECO:0000256" key="5">
    <source>
        <dbReference type="ARBA" id="ARBA00048488"/>
    </source>
</evidence>
<dbReference type="InterPro" id="IPR002579">
    <property type="entry name" value="Met_Sox_Rdtase_MsrB_dom"/>
</dbReference>
<comment type="similarity">
    <text evidence="1 6">Belongs to the MsrB Met sulfoxide reductase family.</text>
</comment>
<dbReference type="OrthoDB" id="44061at2759"/>
<dbReference type="InterPro" id="IPR028427">
    <property type="entry name" value="Met_Sox_Rdtase_MsrB"/>
</dbReference>
<dbReference type="HAMAP" id="MF_01400">
    <property type="entry name" value="MsrB"/>
    <property type="match status" value="1"/>
</dbReference>
<keyword evidence="4 6" id="KW-0560">Oxidoreductase</keyword>
<comment type="cofactor">
    <cofactor evidence="6">
        <name>Zn(2+)</name>
        <dbReference type="ChEBI" id="CHEBI:29105"/>
    </cofactor>
    <text evidence="6">Binds 1 zinc ion per subunit.</text>
</comment>
<dbReference type="PANTHER" id="PTHR10173:SF52">
    <property type="entry name" value="METHIONINE-R-SULFOXIDE REDUCTASE B1"/>
    <property type="match status" value="1"/>
</dbReference>
<comment type="catalytic activity">
    <reaction evidence="5 6">
        <text>L-methionyl-[protein] + [thioredoxin]-disulfide + H2O = L-methionyl-(R)-S-oxide-[protein] + [thioredoxin]-dithiol</text>
        <dbReference type="Rhea" id="RHEA:24164"/>
        <dbReference type="Rhea" id="RHEA-COMP:10698"/>
        <dbReference type="Rhea" id="RHEA-COMP:10700"/>
        <dbReference type="Rhea" id="RHEA-COMP:12313"/>
        <dbReference type="Rhea" id="RHEA-COMP:12314"/>
        <dbReference type="ChEBI" id="CHEBI:15377"/>
        <dbReference type="ChEBI" id="CHEBI:16044"/>
        <dbReference type="ChEBI" id="CHEBI:29950"/>
        <dbReference type="ChEBI" id="CHEBI:45764"/>
        <dbReference type="ChEBI" id="CHEBI:50058"/>
        <dbReference type="EC" id="1.8.4.12"/>
    </reaction>
</comment>
<keyword evidence="2 6" id="KW-0479">Metal-binding</keyword>
<evidence type="ECO:0000313" key="9">
    <source>
        <dbReference type="EMBL" id="KAF0291049.1"/>
    </source>
</evidence>
<dbReference type="Gene3D" id="2.170.150.20">
    <property type="entry name" value="Peptide methionine sulfoxide reductase"/>
    <property type="match status" value="1"/>
</dbReference>
<keyword evidence="10" id="KW-1185">Reference proteome</keyword>
<organism evidence="9 10">
    <name type="scientific">Amphibalanus amphitrite</name>
    <name type="common">Striped barnacle</name>
    <name type="synonym">Balanus amphitrite</name>
    <dbReference type="NCBI Taxonomy" id="1232801"/>
    <lineage>
        <taxon>Eukaryota</taxon>
        <taxon>Metazoa</taxon>
        <taxon>Ecdysozoa</taxon>
        <taxon>Arthropoda</taxon>
        <taxon>Crustacea</taxon>
        <taxon>Multicrustacea</taxon>
        <taxon>Cirripedia</taxon>
        <taxon>Thoracica</taxon>
        <taxon>Thoracicalcarea</taxon>
        <taxon>Balanomorpha</taxon>
        <taxon>Balanoidea</taxon>
        <taxon>Balanidae</taxon>
        <taxon>Amphibalaninae</taxon>
        <taxon>Amphibalanus</taxon>
    </lineage>
</organism>
<keyword evidence="3 6" id="KW-0862">Zinc</keyword>
<evidence type="ECO:0000313" key="10">
    <source>
        <dbReference type="Proteomes" id="UP000440578"/>
    </source>
</evidence>
<accession>A0A6A4VD25</accession>
<dbReference type="GO" id="GO:0005737">
    <property type="term" value="C:cytoplasm"/>
    <property type="evidence" value="ECO:0007669"/>
    <property type="project" value="TreeGrafter"/>
</dbReference>
<reference evidence="9 10" key="1">
    <citation type="submission" date="2019-07" db="EMBL/GenBank/DDBJ databases">
        <title>Draft genome assembly of a fouling barnacle, Amphibalanus amphitrite (Darwin, 1854): The first reference genome for Thecostraca.</title>
        <authorList>
            <person name="Kim W."/>
        </authorList>
    </citation>
    <scope>NUCLEOTIDE SEQUENCE [LARGE SCALE GENOMIC DNA]</scope>
    <source>
        <strain evidence="9">SNU_AA5</strain>
        <tissue evidence="9">Soma without cirri and trophi</tissue>
    </source>
</reference>
<evidence type="ECO:0000256" key="3">
    <source>
        <dbReference type="ARBA" id="ARBA00022833"/>
    </source>
</evidence>
<evidence type="ECO:0000256" key="2">
    <source>
        <dbReference type="ARBA" id="ARBA00022723"/>
    </source>
</evidence>
<dbReference type="NCBIfam" id="TIGR00357">
    <property type="entry name" value="peptide-methionine (R)-S-oxide reductase MsrB"/>
    <property type="match status" value="1"/>
</dbReference>
<proteinExistence type="inferred from homology"/>
<dbReference type="FunFam" id="2.170.150.20:FF:000001">
    <property type="entry name" value="Peptide methionine sulfoxide reductase MsrB"/>
    <property type="match status" value="1"/>
</dbReference>
<dbReference type="SUPFAM" id="SSF51316">
    <property type="entry name" value="Mss4-like"/>
    <property type="match status" value="1"/>
</dbReference>
<evidence type="ECO:0000256" key="1">
    <source>
        <dbReference type="ARBA" id="ARBA00007174"/>
    </source>
</evidence>
<dbReference type="PROSITE" id="PS51790">
    <property type="entry name" value="MSRB"/>
    <property type="match status" value="1"/>
</dbReference>
<comment type="caution">
    <text evidence="9">The sequence shown here is derived from an EMBL/GenBank/DDBJ whole genome shotgun (WGS) entry which is preliminary data.</text>
</comment>
<evidence type="ECO:0000256" key="6">
    <source>
        <dbReference type="RuleBase" id="RU365044"/>
    </source>
</evidence>
<name>A0A6A4VD25_AMPAM</name>
<dbReference type="GO" id="GO:0030091">
    <property type="term" value="P:protein repair"/>
    <property type="evidence" value="ECO:0007669"/>
    <property type="project" value="InterPro"/>
</dbReference>
<sequence>MEMNGVTASPGAGAAAEEGPYTVDKAALRKRLTPLQYQVTQEKGTERAFTGRFNKHREPGLYRCLVCGQAIFSSATKYDSGSGWPSFYDVIDAKRVKLKSDLSHGMERTEVSCARCSAHLGHVFKDGPKPTGKRYCVNSESLQFERDDSIDVPDGPLEFFRGSCAGGSCSARAALRPTPPRPAGAGAAISRVVDKYNRLEGSASGPAAPPGTKGLPEKAITGQIQGGQVLNGRA</sequence>
<dbReference type="PANTHER" id="PTHR10173">
    <property type="entry name" value="METHIONINE SULFOXIDE REDUCTASE"/>
    <property type="match status" value="1"/>
</dbReference>
<dbReference type="EMBL" id="VIIS01001914">
    <property type="protein sequence ID" value="KAF0291049.1"/>
    <property type="molecule type" value="Genomic_DNA"/>
</dbReference>
<dbReference type="GO" id="GO:0046872">
    <property type="term" value="F:metal ion binding"/>
    <property type="evidence" value="ECO:0007669"/>
    <property type="project" value="UniProtKB-KW"/>
</dbReference>
<gene>
    <name evidence="9" type="primary">MSRB3_0</name>
    <name evidence="9" type="ORF">FJT64_010819</name>
</gene>
<feature type="domain" description="MsrB" evidence="8">
    <location>
        <begin position="25"/>
        <end position="147"/>
    </location>
</feature>
<dbReference type="GO" id="GO:0033743">
    <property type="term" value="F:peptide-methionine (R)-S-oxide reductase activity"/>
    <property type="evidence" value="ECO:0007669"/>
    <property type="project" value="UniProtKB-EC"/>
</dbReference>
<dbReference type="GO" id="GO:0006979">
    <property type="term" value="P:response to oxidative stress"/>
    <property type="evidence" value="ECO:0007669"/>
    <property type="project" value="InterPro"/>
</dbReference>
<dbReference type="Proteomes" id="UP000440578">
    <property type="component" value="Unassembled WGS sequence"/>
</dbReference>
<comment type="function">
    <text evidence="6">Methionine-sulfoxide reductase that specifically reduces methionine (R)-sulfoxide back to methionine. While in many cases methionine oxidation is the result of random oxidation following oxidative stress, methionine oxidation is also a post-translational modification that takes place on specific residues.</text>
</comment>
<protein>
    <recommendedName>
        <fullName evidence="6">Peptide-methionine (R)-S-oxide reductase</fullName>
        <ecNumber evidence="6">1.8.4.12</ecNumber>
    </recommendedName>
</protein>
<feature type="region of interest" description="Disordered" evidence="7">
    <location>
        <begin position="200"/>
        <end position="234"/>
    </location>
</feature>
<evidence type="ECO:0000259" key="8">
    <source>
        <dbReference type="PROSITE" id="PS51790"/>
    </source>
</evidence>
<evidence type="ECO:0000256" key="4">
    <source>
        <dbReference type="ARBA" id="ARBA00023002"/>
    </source>
</evidence>
<evidence type="ECO:0000256" key="7">
    <source>
        <dbReference type="SAM" id="MobiDB-lite"/>
    </source>
</evidence>
<dbReference type="AlphaFoldDB" id="A0A6A4VD25"/>